<comment type="caution">
    <text evidence="1">The sequence shown here is derived from an EMBL/GenBank/DDBJ whole genome shotgun (WGS) entry which is preliminary data.</text>
</comment>
<protein>
    <recommendedName>
        <fullName evidence="3">Transposase</fullName>
    </recommendedName>
</protein>
<gene>
    <name evidence="1" type="ORF">QYE77_10005</name>
</gene>
<dbReference type="EMBL" id="JAUHMF010000002">
    <property type="protein sequence ID" value="MDT8898603.1"/>
    <property type="molecule type" value="Genomic_DNA"/>
</dbReference>
<keyword evidence="2" id="KW-1185">Reference proteome</keyword>
<proteinExistence type="predicted"/>
<organism evidence="1 2">
    <name type="scientific">Thermanaerothrix solaris</name>
    <dbReference type="NCBI Taxonomy" id="3058434"/>
    <lineage>
        <taxon>Bacteria</taxon>
        <taxon>Bacillati</taxon>
        <taxon>Chloroflexota</taxon>
        <taxon>Anaerolineae</taxon>
        <taxon>Anaerolineales</taxon>
        <taxon>Anaerolineaceae</taxon>
        <taxon>Thermanaerothrix</taxon>
    </lineage>
</organism>
<name>A0ABU3NP21_9CHLR</name>
<dbReference type="RefSeq" id="WP_315625266.1">
    <property type="nucleotide sequence ID" value="NZ_JAUHMF010000002.1"/>
</dbReference>
<evidence type="ECO:0000313" key="2">
    <source>
        <dbReference type="Proteomes" id="UP001254165"/>
    </source>
</evidence>
<reference evidence="1 2" key="1">
    <citation type="submission" date="2023-07" db="EMBL/GenBank/DDBJ databases">
        <title>Novel species of Thermanaerothrix with wide hydrolytic capabilities.</title>
        <authorList>
            <person name="Zayulina K.S."/>
            <person name="Podosokorskaya O.A."/>
            <person name="Elcheninov A.G."/>
        </authorList>
    </citation>
    <scope>NUCLEOTIDE SEQUENCE [LARGE SCALE GENOMIC DNA]</scope>
    <source>
        <strain evidence="1 2">4228-RoL</strain>
    </source>
</reference>
<sequence>MNRTIPYPQFTYRVSVLFMTDRKGRRYSGLLTLIRQEGWLPDREWQGMIKDALASFTAIVLSTVLAHV</sequence>
<accession>A0ABU3NP21</accession>
<evidence type="ECO:0000313" key="1">
    <source>
        <dbReference type="EMBL" id="MDT8898603.1"/>
    </source>
</evidence>
<evidence type="ECO:0008006" key="3">
    <source>
        <dbReference type="Google" id="ProtNLM"/>
    </source>
</evidence>
<dbReference type="Proteomes" id="UP001254165">
    <property type="component" value="Unassembled WGS sequence"/>
</dbReference>